<accession>A0A4S5BMZ5</accession>
<sequence>MNNLHRELAPISDAAWQEIEEEVARTFKRLVAGRRVVDLRGPSGHEYACVNTGHQIRIDSPIKGVHAKQREVLPLVELCVPFELSREQIDDVERGSEDSDWQPAKDAATQMAFAEDSTIFDGYAAAGITGIRDGSSNKSLQLSKDTSLYPDAVAAALQQLRLEGVDGPYAVVLGSDAYTALSEGSDQGYPVIAHIQKLINGEIFWSSAIEGGCIVSLRGGDYALHLGCDLSIGYTSHDKDKVQLYLKETLAFRMLTAEAAVALKAPESVDGTIVSA</sequence>
<protein>
    <submittedName>
        <fullName evidence="4">Bacteriocin</fullName>
    </submittedName>
</protein>
<proteinExistence type="inferred from homology"/>
<dbReference type="GO" id="GO:0140737">
    <property type="term" value="C:encapsulin nanocompartment"/>
    <property type="evidence" value="ECO:0007669"/>
    <property type="project" value="UniProtKB-SubCell"/>
</dbReference>
<name>A0A4S5BMZ5_9BURK</name>
<comment type="subcellular location">
    <subcellularLocation>
        <location evidence="1">Encapsulin nanocompartment</location>
    </subcellularLocation>
</comment>
<dbReference type="InterPro" id="IPR007544">
    <property type="entry name" value="ENCAP"/>
</dbReference>
<comment type="caution">
    <text evidence="4">The sequence shown here is derived from an EMBL/GenBank/DDBJ whole genome shotgun (WGS) entry which is preliminary data.</text>
</comment>
<evidence type="ECO:0000256" key="1">
    <source>
        <dbReference type="ARBA" id="ARBA00033738"/>
    </source>
</evidence>
<dbReference type="InterPro" id="IPR051429">
    <property type="entry name" value="Encapsulin_nc"/>
</dbReference>
<keyword evidence="5" id="KW-1185">Reference proteome</keyword>
<dbReference type="Pfam" id="PF04454">
    <property type="entry name" value="Linocin_M18"/>
    <property type="match status" value="1"/>
</dbReference>
<dbReference type="EMBL" id="SSWX01000016">
    <property type="protein sequence ID" value="THJ32231.1"/>
    <property type="molecule type" value="Genomic_DNA"/>
</dbReference>
<dbReference type="Gene3D" id="3.30.2400.30">
    <property type="match status" value="1"/>
</dbReference>
<evidence type="ECO:0000313" key="5">
    <source>
        <dbReference type="Proteomes" id="UP000306236"/>
    </source>
</evidence>
<evidence type="ECO:0000256" key="3">
    <source>
        <dbReference type="ARBA" id="ARBA00033787"/>
    </source>
</evidence>
<dbReference type="OrthoDB" id="2922at2"/>
<keyword evidence="3" id="KW-1284">Encapsulin nanocompartment</keyword>
<evidence type="ECO:0000313" key="4">
    <source>
        <dbReference type="EMBL" id="THJ32231.1"/>
    </source>
</evidence>
<dbReference type="AlphaFoldDB" id="A0A4S5BMZ5"/>
<reference evidence="4 5" key="1">
    <citation type="submission" date="2019-04" db="EMBL/GenBank/DDBJ databases">
        <title>Lampropedia sp YIM MLB12 draf genome.</title>
        <authorList>
            <person name="Wang Y.-X."/>
        </authorList>
    </citation>
    <scope>NUCLEOTIDE SEQUENCE [LARGE SCALE GENOMIC DNA]</scope>
    <source>
        <strain evidence="4 5">YIM MLB12</strain>
    </source>
</reference>
<dbReference type="PIRSF" id="PIRSF019254">
    <property type="entry name" value="CFP29"/>
    <property type="match status" value="1"/>
</dbReference>
<evidence type="ECO:0000256" key="2">
    <source>
        <dbReference type="ARBA" id="ARBA00033743"/>
    </source>
</evidence>
<gene>
    <name evidence="4" type="ORF">E8K88_12415</name>
</gene>
<dbReference type="Proteomes" id="UP000306236">
    <property type="component" value="Unassembled WGS sequence"/>
</dbReference>
<dbReference type="PANTHER" id="PTHR37165:SF1">
    <property type="entry name" value="TYPE 1 ENCAPSULIN SHELL PROTEIN"/>
    <property type="match status" value="1"/>
</dbReference>
<organism evidence="4 5">
    <name type="scientific">Lampropedia aestuarii</name>
    <dbReference type="NCBI Taxonomy" id="2562762"/>
    <lineage>
        <taxon>Bacteria</taxon>
        <taxon>Pseudomonadati</taxon>
        <taxon>Pseudomonadota</taxon>
        <taxon>Betaproteobacteria</taxon>
        <taxon>Burkholderiales</taxon>
        <taxon>Comamonadaceae</taxon>
        <taxon>Lampropedia</taxon>
    </lineage>
</organism>
<dbReference type="RefSeq" id="WP_136406990.1">
    <property type="nucleotide sequence ID" value="NZ_SSWX01000016.1"/>
</dbReference>
<comment type="similarity">
    <text evidence="2">Belongs to the encapsulin family. Family 1 subfamily.</text>
</comment>
<dbReference type="Gene3D" id="3.30.2320.10">
    <property type="entry name" value="hypothetical protein PF0899 domain"/>
    <property type="match status" value="1"/>
</dbReference>
<dbReference type="NCBIfam" id="NF041155">
    <property type="entry name" value="encap_f1"/>
    <property type="match status" value="1"/>
</dbReference>
<dbReference type="PANTHER" id="PTHR37165">
    <property type="entry name" value="PEPTIDASE U56 FAMILY"/>
    <property type="match status" value="1"/>
</dbReference>